<sequence>MQDSVEQQTVHQLENPVQANQLIDMLVSKGALTLHEYPSGCPPPAAIAPIHPPIHEHAKLVFTLQHPMSEAAHQAREDFVSTQVEYGIDEPMSAYLQMPIITVPKLNTT</sequence>
<organism evidence="1 2">
    <name type="scientific">Coemansia asiatica</name>
    <dbReference type="NCBI Taxonomy" id="1052880"/>
    <lineage>
        <taxon>Eukaryota</taxon>
        <taxon>Fungi</taxon>
        <taxon>Fungi incertae sedis</taxon>
        <taxon>Zoopagomycota</taxon>
        <taxon>Kickxellomycotina</taxon>
        <taxon>Kickxellomycetes</taxon>
        <taxon>Kickxellales</taxon>
        <taxon>Kickxellaceae</taxon>
        <taxon>Coemansia</taxon>
    </lineage>
</organism>
<name>A0A9W8CHZ9_9FUNG</name>
<protein>
    <submittedName>
        <fullName evidence="1">Uncharacterized protein</fullName>
    </submittedName>
</protein>
<evidence type="ECO:0000313" key="2">
    <source>
        <dbReference type="Proteomes" id="UP001145021"/>
    </source>
</evidence>
<accession>A0A9W8CHZ9</accession>
<proteinExistence type="predicted"/>
<gene>
    <name evidence="1" type="ORF">LPJ64_005610</name>
</gene>
<reference evidence="1" key="1">
    <citation type="submission" date="2022-07" db="EMBL/GenBank/DDBJ databases">
        <title>Phylogenomic reconstructions and comparative analyses of Kickxellomycotina fungi.</title>
        <authorList>
            <person name="Reynolds N.K."/>
            <person name="Stajich J.E."/>
            <person name="Barry K."/>
            <person name="Grigoriev I.V."/>
            <person name="Crous P."/>
            <person name="Smith M.E."/>
        </authorList>
    </citation>
    <scope>NUCLEOTIDE SEQUENCE</scope>
    <source>
        <strain evidence="1">NBRC 105413</strain>
    </source>
</reference>
<dbReference type="EMBL" id="JANBOH010000379">
    <property type="protein sequence ID" value="KAJ1642555.1"/>
    <property type="molecule type" value="Genomic_DNA"/>
</dbReference>
<dbReference type="AlphaFoldDB" id="A0A9W8CHZ9"/>
<evidence type="ECO:0000313" key="1">
    <source>
        <dbReference type="EMBL" id="KAJ1642555.1"/>
    </source>
</evidence>
<feature type="non-terminal residue" evidence="1">
    <location>
        <position position="109"/>
    </location>
</feature>
<keyword evidence="2" id="KW-1185">Reference proteome</keyword>
<dbReference type="Proteomes" id="UP001145021">
    <property type="component" value="Unassembled WGS sequence"/>
</dbReference>
<comment type="caution">
    <text evidence="1">The sequence shown here is derived from an EMBL/GenBank/DDBJ whole genome shotgun (WGS) entry which is preliminary data.</text>
</comment>